<dbReference type="OrthoDB" id="5409589at2759"/>
<comment type="caution">
    <text evidence="6">The sequence shown here is derived from an EMBL/GenBank/DDBJ whole genome shotgun (WGS) entry which is preliminary data.</text>
</comment>
<evidence type="ECO:0000259" key="5">
    <source>
        <dbReference type="PROSITE" id="PS51460"/>
    </source>
</evidence>
<feature type="region of interest" description="Disordered" evidence="4">
    <location>
        <begin position="117"/>
        <end position="140"/>
    </location>
</feature>
<dbReference type="Gene3D" id="3.30.920.20">
    <property type="entry name" value="Gas2-like domain"/>
    <property type="match status" value="1"/>
</dbReference>
<feature type="region of interest" description="Disordered" evidence="4">
    <location>
        <begin position="475"/>
        <end position="773"/>
    </location>
</feature>
<dbReference type="InterPro" id="IPR003108">
    <property type="entry name" value="GAR_dom"/>
</dbReference>
<feature type="compositionally biased region" description="Polar residues" evidence="4">
    <location>
        <begin position="1135"/>
        <end position="1146"/>
    </location>
</feature>
<feature type="compositionally biased region" description="Basic and acidic residues" evidence="4">
    <location>
        <begin position="589"/>
        <end position="619"/>
    </location>
</feature>
<feature type="compositionally biased region" description="Polar residues" evidence="4">
    <location>
        <begin position="734"/>
        <end position="749"/>
    </location>
</feature>
<feature type="compositionally biased region" description="Basic and acidic residues" evidence="4">
    <location>
        <begin position="982"/>
        <end position="991"/>
    </location>
</feature>
<feature type="compositionally biased region" description="Polar residues" evidence="4">
    <location>
        <begin position="36"/>
        <end position="46"/>
    </location>
</feature>
<feature type="compositionally biased region" description="Basic and acidic residues" evidence="4">
    <location>
        <begin position="352"/>
        <end position="367"/>
    </location>
</feature>
<dbReference type="GO" id="GO:0008017">
    <property type="term" value="F:microtubule binding"/>
    <property type="evidence" value="ECO:0007669"/>
    <property type="project" value="InterPro"/>
</dbReference>
<feature type="region of interest" description="Disordered" evidence="4">
    <location>
        <begin position="834"/>
        <end position="905"/>
    </location>
</feature>
<reference evidence="7" key="1">
    <citation type="submission" date="2017-02" db="EMBL/GenBank/DDBJ databases">
        <authorList>
            <person name="Tafer H."/>
            <person name="Lopandic K."/>
        </authorList>
    </citation>
    <scope>NUCLEOTIDE SEQUENCE [LARGE SCALE GENOMIC DNA]</scope>
    <source>
        <strain evidence="7">CBS 366.77</strain>
    </source>
</reference>
<feature type="region of interest" description="Disordered" evidence="4">
    <location>
        <begin position="956"/>
        <end position="1068"/>
    </location>
</feature>
<feature type="compositionally biased region" description="Basic and acidic residues" evidence="4">
    <location>
        <begin position="693"/>
        <end position="706"/>
    </location>
</feature>
<evidence type="ECO:0000256" key="1">
    <source>
        <dbReference type="ARBA" id="ARBA00004245"/>
    </source>
</evidence>
<feature type="region of interest" description="Disordered" evidence="4">
    <location>
        <begin position="1276"/>
        <end position="1301"/>
    </location>
</feature>
<sequence>MANTRLSPFRPSLRPTPAFRSNSRSPTRSPERKPATSYQTMDPLLSNLSPESTLEALTSTNAVPTNEKDSYDILSNSISQVSPGERALGIRAAIAAQRLGWWYKEVQTWEWPTQSDAQLGKGFIPSTPDESGSSSRGDAGTEYYGSLPAQLVKQYEKRIEEIRDGMENLDVEELKEHVLSAHIPSWSRPSSSNSSMSTPPPLSYVQLSDFTAVITATILRALPLLSRLNSLLSTWDVRLLVLRQIPGLLRGLRVTRTELDSSLKSLKSTNQPDEHDAFYSATNFRAKKAELESMVLSVGRRMDRILDGLEGREDSLPESWIDDLEAIESDFGTWVMDAERRTAENEWKRMKAAEQEEACRHAEKDTDGSPVISENPEEWSVNRPDTVRHDAWSTPMETIDEEPGCMLEPASSHGKKNLPTESATLSSVEAVASPNGPAEARPSPKHLLVAQCDEDNTDLAEEVIIPTESIVSVPLREDPSYSEEQRLAEQPTATRDEENPSRFREDVFPPTIGDQSEETPLSIISGAKEECKNDLASQTIHSEQNISPQVGPDSAHVSFDSGEKSHMDSSNGDFGGEDAVQVCLSVMERGVEIGPDHQSSTDKNESSEVSKLGSDEHGPSHAVQAAQPTEEESTPLAYAAAETGTDKGRESSDSVNPDQLPSTESMNMSAASPEESPPANVCDKQADPTSIPNRREDKSPPVKHSLESPIKLSKTRHGQLSPGKDRKKYRQRRTSNISADSSDYPSLVSSPEIREARPASSNGTPFLKTPPHFQTDYQQTRLGTDHADHSLREDRLFHLDNQKGSPGAPFAHNRTVSLPLQRFINERLEMNHNGQATVEGKSSPGRRSSVTSADGRSRGKTVSTREEISTTPTNSGRRRPSRRTGVPCKYEQPRGPTVGGMPNVSEHNKKAYLKNSAHRDLHQKQPSFLDTVGLSKRPETLIGVNASRLHKSHAQLMGEGSGDSASDKTGSRSSTPVKQSRKPKDLLDEKISSILSTLPGGDIHLVSPADQELDSSSGTSSLLPARERIHSASPQVPSRDGVPAPSITLTPALSRRRRSHSHGPEESSVKVYHLYRGGKSVPTKLFVRTIGEGGGRVMVRVGGGWADLGEYLREYAIHHGRRSVTETPRVEVQGLTPSNSPGYSSASERHQPRPQSVISTRPASSISVRKKRRPSNVSDMGGVRATSGGEMLDTSFSPFSGFSHRRLSVSSNTSVGAASSASEAFHRSFTPSTSIPSLNSSTPLGLAGPKPRSRQVSMSPESEAWVEDVLGKARRSSSLNPHKFGMGVAEQGSHATRTPTLSKARSIGDIGSVGRNKRVVLRGLGDRRH</sequence>
<feature type="region of interest" description="Disordered" evidence="4">
    <location>
        <begin position="352"/>
        <end position="382"/>
    </location>
</feature>
<accession>A0A3A2ZXP2</accession>
<dbReference type="PROSITE" id="PS51460">
    <property type="entry name" value="GAR"/>
    <property type="match status" value="1"/>
</dbReference>
<gene>
    <name evidence="6" type="ORF">PHISCL_01570</name>
</gene>
<feature type="compositionally biased region" description="Polar residues" evidence="4">
    <location>
        <begin position="1153"/>
        <end position="1167"/>
    </location>
</feature>
<name>A0A3A2ZXP2_9EURO</name>
<evidence type="ECO:0000313" key="7">
    <source>
        <dbReference type="Proteomes" id="UP000266188"/>
    </source>
</evidence>
<feature type="compositionally biased region" description="Polar residues" evidence="4">
    <location>
        <begin position="653"/>
        <end position="670"/>
    </location>
</feature>
<feature type="compositionally biased region" description="Polar residues" evidence="4">
    <location>
        <begin position="845"/>
        <end position="854"/>
    </location>
</feature>
<keyword evidence="3" id="KW-0206">Cytoskeleton</keyword>
<feature type="compositionally biased region" description="Polar residues" evidence="4">
    <location>
        <begin position="1229"/>
        <end position="1243"/>
    </location>
</feature>
<organism evidence="6 7">
    <name type="scientific">Aspergillus sclerotialis</name>
    <dbReference type="NCBI Taxonomy" id="2070753"/>
    <lineage>
        <taxon>Eukaryota</taxon>
        <taxon>Fungi</taxon>
        <taxon>Dikarya</taxon>
        <taxon>Ascomycota</taxon>
        <taxon>Pezizomycotina</taxon>
        <taxon>Eurotiomycetes</taxon>
        <taxon>Eurotiomycetidae</taxon>
        <taxon>Eurotiales</taxon>
        <taxon>Aspergillaceae</taxon>
        <taxon>Aspergillus</taxon>
        <taxon>Aspergillus subgen. Polypaecilum</taxon>
    </lineage>
</organism>
<feature type="compositionally biased region" description="Polar residues" evidence="4">
    <location>
        <begin position="19"/>
        <end position="28"/>
    </location>
</feature>
<evidence type="ECO:0000313" key="6">
    <source>
        <dbReference type="EMBL" id="RJE26127.1"/>
    </source>
</evidence>
<dbReference type="GO" id="GO:0005856">
    <property type="term" value="C:cytoskeleton"/>
    <property type="evidence" value="ECO:0007669"/>
    <property type="project" value="UniProtKB-SubCell"/>
</dbReference>
<dbReference type="EMBL" id="MVGC01000029">
    <property type="protein sequence ID" value="RJE26127.1"/>
    <property type="molecule type" value="Genomic_DNA"/>
</dbReference>
<evidence type="ECO:0000256" key="2">
    <source>
        <dbReference type="ARBA" id="ARBA00022490"/>
    </source>
</evidence>
<proteinExistence type="predicted"/>
<dbReference type="InterPro" id="IPR036534">
    <property type="entry name" value="GAR_dom_sf"/>
</dbReference>
<feature type="region of interest" description="Disordered" evidence="4">
    <location>
        <begin position="1"/>
        <end position="46"/>
    </location>
</feature>
<evidence type="ECO:0000256" key="4">
    <source>
        <dbReference type="SAM" id="MobiDB-lite"/>
    </source>
</evidence>
<dbReference type="SUPFAM" id="SSF143575">
    <property type="entry name" value="GAS2 domain-like"/>
    <property type="match status" value="1"/>
</dbReference>
<keyword evidence="2" id="KW-0963">Cytoplasm</keyword>
<feature type="compositionally biased region" description="Polar residues" evidence="4">
    <location>
        <begin position="535"/>
        <end position="548"/>
    </location>
</feature>
<evidence type="ECO:0000256" key="3">
    <source>
        <dbReference type="ARBA" id="ARBA00023212"/>
    </source>
</evidence>
<protein>
    <submittedName>
        <fullName evidence="6">GAS2 domain-containing protein</fullName>
    </submittedName>
</protein>
<dbReference type="Pfam" id="PF02187">
    <property type="entry name" value="GAS2"/>
    <property type="match status" value="1"/>
</dbReference>
<feature type="compositionally biased region" description="Basic and acidic residues" evidence="4">
    <location>
        <begin position="475"/>
        <end position="487"/>
    </location>
</feature>
<feature type="region of interest" description="Disordered" evidence="4">
    <location>
        <begin position="1123"/>
        <end position="1193"/>
    </location>
</feature>
<comment type="subcellular location">
    <subcellularLocation>
        <location evidence="1">Cytoplasm</location>
        <location evidence="1">Cytoskeleton</location>
    </subcellularLocation>
</comment>
<keyword evidence="7" id="KW-1185">Reference proteome</keyword>
<dbReference type="Proteomes" id="UP000266188">
    <property type="component" value="Unassembled WGS sequence"/>
</dbReference>
<feature type="compositionally biased region" description="Basic and acidic residues" evidence="4">
    <location>
        <begin position="494"/>
        <end position="507"/>
    </location>
</feature>
<dbReference type="STRING" id="2070753.A0A3A2ZXP2"/>
<feature type="region of interest" description="Disordered" evidence="4">
    <location>
        <begin position="1229"/>
        <end position="1263"/>
    </location>
</feature>
<feature type="domain" description="GAR" evidence="5">
    <location>
        <begin position="1044"/>
        <end position="1119"/>
    </location>
</feature>